<organism evidence="1 2">
    <name type="scientific">Araneus ventricosus</name>
    <name type="common">Orbweaver spider</name>
    <name type="synonym">Epeira ventricosa</name>
    <dbReference type="NCBI Taxonomy" id="182803"/>
    <lineage>
        <taxon>Eukaryota</taxon>
        <taxon>Metazoa</taxon>
        <taxon>Ecdysozoa</taxon>
        <taxon>Arthropoda</taxon>
        <taxon>Chelicerata</taxon>
        <taxon>Arachnida</taxon>
        <taxon>Araneae</taxon>
        <taxon>Araneomorphae</taxon>
        <taxon>Entelegynae</taxon>
        <taxon>Araneoidea</taxon>
        <taxon>Araneidae</taxon>
        <taxon>Araneus</taxon>
    </lineage>
</organism>
<keyword evidence="2" id="KW-1185">Reference proteome</keyword>
<dbReference type="GO" id="GO:0003676">
    <property type="term" value="F:nucleic acid binding"/>
    <property type="evidence" value="ECO:0007669"/>
    <property type="project" value="InterPro"/>
</dbReference>
<name>A0A4Y2KM21_ARAVE</name>
<dbReference type="AlphaFoldDB" id="A0A4Y2KM21"/>
<dbReference type="Proteomes" id="UP000499080">
    <property type="component" value="Unassembled WGS sequence"/>
</dbReference>
<dbReference type="OrthoDB" id="8190546at2759"/>
<evidence type="ECO:0000313" key="2">
    <source>
        <dbReference type="Proteomes" id="UP000499080"/>
    </source>
</evidence>
<gene>
    <name evidence="1" type="ORF">AVEN_37260_1</name>
</gene>
<sequence length="129" mass="14967">MSDLVKFIVRQVKVSPDLDPSDFYLFSHLKKFLADQQFANDDEIKENVQNLFMSQAAEFYDAGAQNTLKLIEFLKKRLNKINLFVPIPVLPLTQVGRRIFCWTFQGCDRGRFSSNGEEFLLLPYSQNLP</sequence>
<reference evidence="1 2" key="1">
    <citation type="journal article" date="2019" name="Sci. Rep.">
        <title>Orb-weaving spider Araneus ventricosus genome elucidates the spidroin gene catalogue.</title>
        <authorList>
            <person name="Kono N."/>
            <person name="Nakamura H."/>
            <person name="Ohtoshi R."/>
            <person name="Moran D.A.P."/>
            <person name="Shinohara A."/>
            <person name="Yoshida Y."/>
            <person name="Fujiwara M."/>
            <person name="Mori M."/>
            <person name="Tomita M."/>
            <person name="Arakawa K."/>
        </authorList>
    </citation>
    <scope>NUCLEOTIDE SEQUENCE [LARGE SCALE GENOMIC DNA]</scope>
</reference>
<accession>A0A4Y2KM21</accession>
<dbReference type="EMBL" id="BGPR01004720">
    <property type="protein sequence ID" value="GBN02637.1"/>
    <property type="molecule type" value="Genomic_DNA"/>
</dbReference>
<evidence type="ECO:0000313" key="1">
    <source>
        <dbReference type="EMBL" id="GBN02637.1"/>
    </source>
</evidence>
<dbReference type="InterPro" id="IPR036397">
    <property type="entry name" value="RNaseH_sf"/>
</dbReference>
<comment type="caution">
    <text evidence="1">The sequence shown here is derived from an EMBL/GenBank/DDBJ whole genome shotgun (WGS) entry which is preliminary data.</text>
</comment>
<proteinExistence type="predicted"/>
<protein>
    <submittedName>
        <fullName evidence="1">Uncharacterized protein</fullName>
    </submittedName>
</protein>
<dbReference type="Gene3D" id="3.30.420.10">
    <property type="entry name" value="Ribonuclease H-like superfamily/Ribonuclease H"/>
    <property type="match status" value="1"/>
</dbReference>